<dbReference type="PROSITE" id="PS50026">
    <property type="entry name" value="EGF_3"/>
    <property type="match status" value="3"/>
</dbReference>
<dbReference type="InterPro" id="IPR000742">
    <property type="entry name" value="EGF"/>
</dbReference>
<comment type="caution">
    <text evidence="6">The sequence shown here is derived from an EMBL/GenBank/DDBJ whole genome shotgun (WGS) entry which is preliminary data.</text>
</comment>
<feature type="non-terminal residue" evidence="6">
    <location>
        <position position="340"/>
    </location>
</feature>
<evidence type="ECO:0000256" key="5">
    <source>
        <dbReference type="PROSITE-ProRule" id="PRU00076"/>
    </source>
</evidence>
<dbReference type="InterPro" id="IPR050751">
    <property type="entry name" value="ECM_structural_protein"/>
</dbReference>
<reference evidence="6" key="1">
    <citation type="submission" date="2020-04" db="EMBL/GenBank/DDBJ databases">
        <authorList>
            <person name="Alioto T."/>
            <person name="Alioto T."/>
            <person name="Gomez Garrido J."/>
        </authorList>
    </citation>
    <scope>NUCLEOTIDE SEQUENCE</scope>
    <source>
        <strain evidence="6">A484AB</strain>
    </source>
</reference>
<dbReference type="PROSITE" id="PS00010">
    <property type="entry name" value="ASX_HYDROXYL"/>
    <property type="match status" value="3"/>
</dbReference>
<evidence type="ECO:0000313" key="7">
    <source>
        <dbReference type="Proteomes" id="UP001152795"/>
    </source>
</evidence>
<evidence type="ECO:0000313" key="6">
    <source>
        <dbReference type="EMBL" id="CAB4018598.1"/>
    </source>
</evidence>
<dbReference type="AlphaFoldDB" id="A0A6S7KDT6"/>
<accession>A0A6S7KDT6</accession>
<dbReference type="SUPFAM" id="SSF57184">
    <property type="entry name" value="Growth factor receptor domain"/>
    <property type="match status" value="1"/>
</dbReference>
<dbReference type="Gene3D" id="2.10.25.10">
    <property type="entry name" value="Laminin"/>
    <property type="match status" value="3"/>
</dbReference>
<keyword evidence="3" id="KW-0677">Repeat</keyword>
<dbReference type="OrthoDB" id="10045365at2759"/>
<organism evidence="6 7">
    <name type="scientific">Paramuricea clavata</name>
    <name type="common">Red gorgonian</name>
    <name type="synonym">Violescent sea-whip</name>
    <dbReference type="NCBI Taxonomy" id="317549"/>
    <lineage>
        <taxon>Eukaryota</taxon>
        <taxon>Metazoa</taxon>
        <taxon>Cnidaria</taxon>
        <taxon>Anthozoa</taxon>
        <taxon>Octocorallia</taxon>
        <taxon>Malacalcyonacea</taxon>
        <taxon>Plexauridae</taxon>
        <taxon>Paramuricea</taxon>
    </lineage>
</organism>
<gene>
    <name evidence="6" type="ORF">PACLA_8A030264</name>
</gene>
<evidence type="ECO:0000256" key="2">
    <source>
        <dbReference type="ARBA" id="ARBA00022729"/>
    </source>
</evidence>
<dbReference type="InterPro" id="IPR000152">
    <property type="entry name" value="EGF-type_Asp/Asn_hydroxyl_site"/>
</dbReference>
<protein>
    <submittedName>
        <fullName evidence="6">Adhesion G -coupled receptor E2-like</fullName>
    </submittedName>
</protein>
<dbReference type="FunFam" id="2.10.25.10:FF:000038">
    <property type="entry name" value="Fibrillin 2"/>
    <property type="match status" value="3"/>
</dbReference>
<name>A0A6S7KDT6_PARCT</name>
<dbReference type="GO" id="GO:0005509">
    <property type="term" value="F:calcium ion binding"/>
    <property type="evidence" value="ECO:0007669"/>
    <property type="project" value="InterPro"/>
</dbReference>
<proteinExistence type="predicted"/>
<sequence>GDGILCDDVNECETESPCNTSATCNNTEGSYTCTCDDGYSGDGILCDDVNECETESPCNTSATCNNTEGSYICTCNDGYSGDGILCDDVNECETESPCNTSATCNNTEGSYTCTCDDGYSGDGILCDDVNECETESPLVMAFCVMVQCMLVGSIMLMIAYPNRHVIGDGFSCGEVDECSPVSPCDVVMDFRVMSCLLFIAESGYIVHNLTKYTILFYVYLVRPPGVFANFRPNSLPGPSNSFCIASLTSSTADEKCSEGFSCTIIFLKANIFLFSASQNSFILRTRVEYELIADEAHFAFRIDALPTELHGYEELLRPRKMIHENCWRLFSFGMNNDGGG</sequence>
<keyword evidence="1 5" id="KW-0245">EGF-like domain</keyword>
<comment type="caution">
    <text evidence="5">Lacks conserved residue(s) required for the propagation of feature annotation.</text>
</comment>
<dbReference type="EMBL" id="CACRXK020010078">
    <property type="protein sequence ID" value="CAB4018598.1"/>
    <property type="molecule type" value="Genomic_DNA"/>
</dbReference>
<dbReference type="CDD" id="cd00054">
    <property type="entry name" value="EGF_CA"/>
    <property type="match status" value="3"/>
</dbReference>
<keyword evidence="2" id="KW-0732">Signal</keyword>
<dbReference type="Pfam" id="PF12947">
    <property type="entry name" value="EGF_3"/>
    <property type="match status" value="3"/>
</dbReference>
<dbReference type="PANTHER" id="PTHR24034:SF204">
    <property type="entry name" value="ADHESION G PROTEIN-COUPLED RECEPTOR E1"/>
    <property type="match status" value="1"/>
</dbReference>
<evidence type="ECO:0000256" key="1">
    <source>
        <dbReference type="ARBA" id="ARBA00022536"/>
    </source>
</evidence>
<dbReference type="InterPro" id="IPR024731">
    <property type="entry name" value="NELL2-like_EGF"/>
</dbReference>
<dbReference type="PROSITE" id="PS01187">
    <property type="entry name" value="EGF_CA"/>
    <property type="match status" value="1"/>
</dbReference>
<dbReference type="PROSITE" id="PS01186">
    <property type="entry name" value="EGF_2"/>
    <property type="match status" value="3"/>
</dbReference>
<keyword evidence="6" id="KW-0675">Receptor</keyword>
<dbReference type="InterPro" id="IPR009030">
    <property type="entry name" value="Growth_fac_rcpt_cys_sf"/>
</dbReference>
<keyword evidence="7" id="KW-1185">Reference proteome</keyword>
<dbReference type="InterPro" id="IPR001881">
    <property type="entry name" value="EGF-like_Ca-bd_dom"/>
</dbReference>
<dbReference type="Proteomes" id="UP001152795">
    <property type="component" value="Unassembled WGS sequence"/>
</dbReference>
<evidence type="ECO:0000256" key="3">
    <source>
        <dbReference type="ARBA" id="ARBA00022737"/>
    </source>
</evidence>
<dbReference type="PANTHER" id="PTHR24034">
    <property type="entry name" value="EGF-LIKE DOMAIN-CONTAINING PROTEIN"/>
    <property type="match status" value="1"/>
</dbReference>
<feature type="non-terminal residue" evidence="6">
    <location>
        <position position="1"/>
    </location>
</feature>
<evidence type="ECO:0000256" key="4">
    <source>
        <dbReference type="ARBA" id="ARBA00023157"/>
    </source>
</evidence>
<dbReference type="SMART" id="SM00179">
    <property type="entry name" value="EGF_CA"/>
    <property type="match status" value="3"/>
</dbReference>
<dbReference type="InterPro" id="IPR018097">
    <property type="entry name" value="EGF_Ca-bd_CS"/>
</dbReference>
<keyword evidence="4" id="KW-1015">Disulfide bond</keyword>
<dbReference type="SMART" id="SM00181">
    <property type="entry name" value="EGF"/>
    <property type="match status" value="3"/>
</dbReference>